<evidence type="ECO:0000256" key="10">
    <source>
        <dbReference type="ARBA" id="ARBA00026073"/>
    </source>
</evidence>
<reference evidence="13 14" key="1">
    <citation type="journal article" date="2015" name="Genome Announc.">
        <title>Expanding the biotechnology potential of lactobacilli through comparative genomics of 213 strains and associated genera.</title>
        <authorList>
            <person name="Sun Z."/>
            <person name="Harris H.M."/>
            <person name="McCann A."/>
            <person name="Guo C."/>
            <person name="Argimon S."/>
            <person name="Zhang W."/>
            <person name="Yang X."/>
            <person name="Jeffery I.B."/>
            <person name="Cooney J.C."/>
            <person name="Kagawa T.F."/>
            <person name="Liu W."/>
            <person name="Song Y."/>
            <person name="Salvetti E."/>
            <person name="Wrobel A."/>
            <person name="Rasinkangas P."/>
            <person name="Parkhill J."/>
            <person name="Rea M.C."/>
            <person name="O'Sullivan O."/>
            <person name="Ritari J."/>
            <person name="Douillard F.P."/>
            <person name="Paul Ross R."/>
            <person name="Yang R."/>
            <person name="Briner A.E."/>
            <person name="Felis G.E."/>
            <person name="de Vos W.M."/>
            <person name="Barrangou R."/>
            <person name="Klaenhammer T.R."/>
            <person name="Caufield P.W."/>
            <person name="Cui Y."/>
            <person name="Zhang H."/>
            <person name="O'Toole P.W."/>
        </authorList>
    </citation>
    <scope>NUCLEOTIDE SEQUENCE [LARGE SCALE GENOMIC DNA]</scope>
    <source>
        <strain evidence="13 14">DSM 15638</strain>
    </source>
</reference>
<dbReference type="Pfam" id="PF01336">
    <property type="entry name" value="tRNA_anti-codon"/>
    <property type="match status" value="1"/>
</dbReference>
<dbReference type="InterPro" id="IPR011708">
    <property type="entry name" value="DNA_pol3_alpha_NTPase_dom"/>
</dbReference>
<dbReference type="EC" id="2.7.7.7" evidence="3"/>
<dbReference type="NCBIfam" id="NF004226">
    <property type="entry name" value="PRK05673.1"/>
    <property type="match status" value="1"/>
</dbReference>
<evidence type="ECO:0000256" key="1">
    <source>
        <dbReference type="ARBA" id="ARBA00004496"/>
    </source>
</evidence>
<organism evidence="13 14">
    <name type="scientific">Dellaglioa algida DSM 15638</name>
    <dbReference type="NCBI Taxonomy" id="1423719"/>
    <lineage>
        <taxon>Bacteria</taxon>
        <taxon>Bacillati</taxon>
        <taxon>Bacillota</taxon>
        <taxon>Bacilli</taxon>
        <taxon>Lactobacillales</taxon>
        <taxon>Lactobacillaceae</taxon>
        <taxon>Dellaglioa</taxon>
    </lineage>
</organism>
<dbReference type="Gene3D" id="2.40.50.140">
    <property type="entry name" value="Nucleic acid-binding proteins"/>
    <property type="match status" value="1"/>
</dbReference>
<dbReference type="NCBIfam" id="TIGR00594">
    <property type="entry name" value="polc"/>
    <property type="match status" value="1"/>
</dbReference>
<evidence type="ECO:0000259" key="12">
    <source>
        <dbReference type="SMART" id="SM00481"/>
    </source>
</evidence>
<evidence type="ECO:0000313" key="14">
    <source>
        <dbReference type="Proteomes" id="UP000051450"/>
    </source>
</evidence>
<dbReference type="InterPro" id="IPR004805">
    <property type="entry name" value="DnaE2/DnaE/PolC"/>
</dbReference>
<evidence type="ECO:0000256" key="8">
    <source>
        <dbReference type="ARBA" id="ARBA00022932"/>
    </source>
</evidence>
<dbReference type="PANTHER" id="PTHR32294">
    <property type="entry name" value="DNA POLYMERASE III SUBUNIT ALPHA"/>
    <property type="match status" value="1"/>
</dbReference>
<evidence type="ECO:0000256" key="2">
    <source>
        <dbReference type="ARBA" id="ARBA00009496"/>
    </source>
</evidence>
<proteinExistence type="inferred from homology"/>
<comment type="caution">
    <text evidence="13">The sequence shown here is derived from an EMBL/GenBank/DDBJ whole genome shotgun (WGS) entry which is preliminary data.</text>
</comment>
<dbReference type="GO" id="GO:0003676">
    <property type="term" value="F:nucleic acid binding"/>
    <property type="evidence" value="ECO:0007669"/>
    <property type="project" value="InterPro"/>
</dbReference>
<dbReference type="Proteomes" id="UP000051450">
    <property type="component" value="Unassembled WGS sequence"/>
</dbReference>
<comment type="similarity">
    <text evidence="2">Belongs to the DNA polymerase type-C family. DnaE subfamily.</text>
</comment>
<dbReference type="InterPro" id="IPR040982">
    <property type="entry name" value="DNA_pol3_finger"/>
</dbReference>
<comment type="function">
    <text evidence="9">DNA polymerase III is a complex, multichain enzyme responsible for most of the replicative synthesis in bacteria. This DNA polymerase also exhibits 3' to 5' exonuclease activity. The alpha chain is the DNA polymerase.</text>
</comment>
<evidence type="ECO:0000256" key="3">
    <source>
        <dbReference type="ARBA" id="ARBA00012417"/>
    </source>
</evidence>
<keyword evidence="7" id="KW-0235">DNA replication</keyword>
<name>A0A0R1HTN6_9LACO</name>
<comment type="catalytic activity">
    <reaction evidence="11">
        <text>DNA(n) + a 2'-deoxyribonucleoside 5'-triphosphate = DNA(n+1) + diphosphate</text>
        <dbReference type="Rhea" id="RHEA:22508"/>
        <dbReference type="Rhea" id="RHEA-COMP:17339"/>
        <dbReference type="Rhea" id="RHEA-COMP:17340"/>
        <dbReference type="ChEBI" id="CHEBI:33019"/>
        <dbReference type="ChEBI" id="CHEBI:61560"/>
        <dbReference type="ChEBI" id="CHEBI:173112"/>
        <dbReference type="EC" id="2.7.7.7"/>
    </reaction>
</comment>
<dbReference type="GO" id="GO:0003887">
    <property type="term" value="F:DNA-directed DNA polymerase activity"/>
    <property type="evidence" value="ECO:0007669"/>
    <property type="project" value="UniProtKB-KW"/>
</dbReference>
<evidence type="ECO:0000256" key="11">
    <source>
        <dbReference type="ARBA" id="ARBA00049244"/>
    </source>
</evidence>
<evidence type="ECO:0000256" key="5">
    <source>
        <dbReference type="ARBA" id="ARBA00022679"/>
    </source>
</evidence>
<dbReference type="AlphaFoldDB" id="A0A0R1HTN6"/>
<dbReference type="OrthoDB" id="9803237at2"/>
<keyword evidence="6" id="KW-0548">Nucleotidyltransferase</keyword>
<dbReference type="SMART" id="SM00481">
    <property type="entry name" value="POLIIIAc"/>
    <property type="match status" value="1"/>
</dbReference>
<comment type="subunit">
    <text evidence="10">DNA polymerase III contains a core (composed of alpha, epsilon and theta chains) that associates with a tau subunit. This core dimerizes to form the POLIII' complex. PolIII' associates with the gamma complex (composed of gamma, delta, delta', psi and chi chains) and with the beta chain to form the complete DNA polymerase III complex.</text>
</comment>
<keyword evidence="14" id="KW-1185">Reference proteome</keyword>
<gene>
    <name evidence="13" type="ORF">FC66_GL000258</name>
</gene>
<dbReference type="PANTHER" id="PTHR32294:SF0">
    <property type="entry name" value="DNA POLYMERASE III SUBUNIT ALPHA"/>
    <property type="match status" value="1"/>
</dbReference>
<dbReference type="InterPro" id="IPR003141">
    <property type="entry name" value="Pol/His_phosphatase_N"/>
</dbReference>
<dbReference type="Gene3D" id="1.10.10.1600">
    <property type="entry name" value="Bacterial DNA polymerase III alpha subunit, thumb domain"/>
    <property type="match status" value="1"/>
</dbReference>
<evidence type="ECO:0000256" key="9">
    <source>
        <dbReference type="ARBA" id="ARBA00025611"/>
    </source>
</evidence>
<dbReference type="CDD" id="cd04485">
    <property type="entry name" value="DnaE_OBF"/>
    <property type="match status" value="1"/>
</dbReference>
<dbReference type="Gene3D" id="1.10.150.870">
    <property type="match status" value="1"/>
</dbReference>
<evidence type="ECO:0000256" key="7">
    <source>
        <dbReference type="ARBA" id="ARBA00022705"/>
    </source>
</evidence>
<dbReference type="PATRIC" id="fig|1423719.4.peg.260"/>
<dbReference type="CDD" id="cd07431">
    <property type="entry name" value="PHP_PolIIIA"/>
    <property type="match status" value="1"/>
</dbReference>
<dbReference type="InterPro" id="IPR012340">
    <property type="entry name" value="NA-bd_OB-fold"/>
</dbReference>
<dbReference type="GO" id="GO:0005737">
    <property type="term" value="C:cytoplasm"/>
    <property type="evidence" value="ECO:0007669"/>
    <property type="project" value="UniProtKB-SubCell"/>
</dbReference>
<dbReference type="GO" id="GO:0008408">
    <property type="term" value="F:3'-5' exonuclease activity"/>
    <property type="evidence" value="ECO:0007669"/>
    <property type="project" value="InterPro"/>
</dbReference>
<dbReference type="Pfam" id="PF07733">
    <property type="entry name" value="DNA_pol3_alpha"/>
    <property type="match status" value="1"/>
</dbReference>
<dbReference type="InterPro" id="IPR029460">
    <property type="entry name" value="DNAPol_HHH"/>
</dbReference>
<dbReference type="Pfam" id="PF17657">
    <property type="entry name" value="DNA_pol3_finger"/>
    <property type="match status" value="1"/>
</dbReference>
<comment type="subcellular location">
    <subcellularLocation>
        <location evidence="1">Cytoplasm</location>
    </subcellularLocation>
</comment>
<keyword evidence="5" id="KW-0808">Transferase</keyword>
<evidence type="ECO:0000256" key="6">
    <source>
        <dbReference type="ARBA" id="ARBA00022695"/>
    </source>
</evidence>
<evidence type="ECO:0000256" key="4">
    <source>
        <dbReference type="ARBA" id="ARBA00019114"/>
    </source>
</evidence>
<dbReference type="EMBL" id="AZDI01000001">
    <property type="protein sequence ID" value="KRK46634.1"/>
    <property type="molecule type" value="Genomic_DNA"/>
</dbReference>
<dbReference type="RefSeq" id="WP_057973575.1">
    <property type="nucleotide sequence ID" value="NZ_AZDI01000001.1"/>
</dbReference>
<dbReference type="InterPro" id="IPR004365">
    <property type="entry name" value="NA-bd_OB_tRNA"/>
</dbReference>
<dbReference type="Pfam" id="PF02811">
    <property type="entry name" value="PHP"/>
    <property type="match status" value="1"/>
</dbReference>
<protein>
    <recommendedName>
        <fullName evidence="4">DNA polymerase III subunit alpha</fullName>
        <ecNumber evidence="3">2.7.7.7</ecNumber>
    </recommendedName>
</protein>
<dbReference type="InterPro" id="IPR016195">
    <property type="entry name" value="Pol/histidinol_Pase-like"/>
</dbReference>
<evidence type="ECO:0000313" key="13">
    <source>
        <dbReference type="EMBL" id="KRK46634.1"/>
    </source>
</evidence>
<dbReference type="InterPro" id="IPR041931">
    <property type="entry name" value="DNA_pol3_alpha_thumb_dom"/>
</dbReference>
<dbReference type="SUPFAM" id="SSF89550">
    <property type="entry name" value="PHP domain-like"/>
    <property type="match status" value="1"/>
</dbReference>
<feature type="domain" description="Polymerase/histidinol phosphatase N-terminal" evidence="12">
    <location>
        <begin position="3"/>
        <end position="70"/>
    </location>
</feature>
<dbReference type="Pfam" id="PF14579">
    <property type="entry name" value="HHH_6"/>
    <property type="match status" value="1"/>
</dbReference>
<accession>A0A0R1HTN6</accession>
<sequence>MFVPLKVKSSFSLLQSTTKINDLVQKAQEQGYETIALTDNNVLYGAIDFYNACQKVGIKPIIGLTLDIAGLIETDQEYELTFIAKNKQGYQNLMRLSTLKMTLSEGYLNFDYLADYLDGLFILSPNEKSEFSYLIEQSQISDVKDLLAKYQSLMGSKNVRIGLSHRMDTITAQSIKALADSYNMRVIALDEVSYLNPENQSDVDVLKAISNGETIPADQLGEQVQGAYSLINPNEIMDNYQAISMVEAVQETQNVADATSLKLTFSQPKLPEYPLPDNETAHSYLKKLSNSGLNARFPNGVPDEYKQRLDLELGVIQEMGFEDYFLIVWDIMNYAHSKQIITGPGRGSSAGALTAYALTITDVDPIQYDLLFERFLNSKRVQMPDIDLDIPDDKRGMILEYLHQKYGHYHMAQIITFGTMAAKQALRDVGRVFGISPFEMKSWSDAIPNVLKITLSDALAQSQKLRNLVNDSTKNKGIFTIAQHIEGIPRHYSTHAAGVVLSQIDLREVAPLQNGSDDILLTQYSKDLVENVGLLKIDILGLRNLNILDQAVKQVKKNYQVNFDPALINLEDEKTLALFRMGDTSGVFQFESSGIKNVLKKLQPTSFEDVAAVNALYRPGPMENIDTFIARKHGLEQITFPDDSLKQILEPTYGVLVYQEQVMQVASKMGNFTLGEADLLRRAMSKKKKKTIDEMRTQFVQGARKNGIQESVAEVVYQYIERFANYGFNRSHAVAYSKIAFQLAYIKANYPAAFFEAILNSVGNNPQKIKEYLVEAKQYQVTIKLPDINLSEAGFSLQNNIVLFGLGSIKGLRKDFIEHIIYLRQEALFIDFQAFLHRIDKKYLNEENIAALIYAGCFDQFDYNRAELVGALPELISSIDLSGNNTNLFELLTPKIARQSNFPLMFRLEKESQYLGAYLSGHPIEKYRKQVGQTMIQKISEINEKTRVTILVNLTKIKVIRTKKGQQMAFLNGSDETSEIDLTIFPDLFRQKESLLEKNKVVVVSGDVETNRGLQIIVKNIDLADDYFAKLTQKKWFLKISKESTNEKIEELMQIMKKRLGQTPVILYYEKDNRKISLDRTYWLRDDEETHTALTKTLGSENVVIK</sequence>
<dbReference type="Gene3D" id="3.20.20.140">
    <property type="entry name" value="Metal-dependent hydrolases"/>
    <property type="match status" value="1"/>
</dbReference>
<dbReference type="GO" id="GO:0006260">
    <property type="term" value="P:DNA replication"/>
    <property type="evidence" value="ECO:0007669"/>
    <property type="project" value="UniProtKB-KW"/>
</dbReference>
<keyword evidence="8 13" id="KW-0239">DNA-directed DNA polymerase</keyword>
<dbReference type="InterPro" id="IPR004013">
    <property type="entry name" value="PHP_dom"/>
</dbReference>
<dbReference type="STRING" id="1423719.FC66_GL000258"/>